<sequence length="254" mass="27897">MAKQTSLLTFTGKLGNMIGYYRNGRHFVRSMPTITRQTRATRQAAQRFGIASSKGALIRKAFCRELDIPMDSSYINQLTKALIHAGNKDLGKITGFRFNQQTGTDKFFSIPPSLTAADVLHLPAQWLGQHNGATALEIKVIATRISFATQQVKNTEVSQLIIDTSTYFTGADLLINAPGKGILIVVVQVRAIIHGRPSTDRKYSAADIIAVGIPAMKHISYPPLPSYPALSCNTSVQVGYKQPTPITRQIIQRE</sequence>
<reference evidence="1 2" key="1">
    <citation type="submission" date="2021-08" db="EMBL/GenBank/DDBJ databases">
        <title>The genome sequence of Chitinophaga sp. B61.</title>
        <authorList>
            <person name="Zhang X."/>
        </authorList>
    </citation>
    <scope>NUCLEOTIDE SEQUENCE [LARGE SCALE GENOMIC DNA]</scope>
    <source>
        <strain evidence="1 2">B61</strain>
    </source>
</reference>
<comment type="caution">
    <text evidence="1">The sequence shown here is derived from an EMBL/GenBank/DDBJ whole genome shotgun (WGS) entry which is preliminary data.</text>
</comment>
<gene>
    <name evidence="1" type="ORF">K1Y79_20055</name>
</gene>
<dbReference type="EMBL" id="JAICCF010000003">
    <property type="protein sequence ID" value="MBW8686644.1"/>
    <property type="molecule type" value="Genomic_DNA"/>
</dbReference>
<proteinExistence type="predicted"/>
<name>A0ABS7GG25_9BACT</name>
<evidence type="ECO:0000313" key="2">
    <source>
        <dbReference type="Proteomes" id="UP000812961"/>
    </source>
</evidence>
<dbReference type="RefSeq" id="WP_220251938.1">
    <property type="nucleotide sequence ID" value="NZ_JAICCF010000003.1"/>
</dbReference>
<accession>A0ABS7GG25</accession>
<evidence type="ECO:0000313" key="1">
    <source>
        <dbReference type="EMBL" id="MBW8686644.1"/>
    </source>
</evidence>
<organism evidence="1 2">
    <name type="scientific">Chitinophaga rhizophila</name>
    <dbReference type="NCBI Taxonomy" id="2866212"/>
    <lineage>
        <taxon>Bacteria</taxon>
        <taxon>Pseudomonadati</taxon>
        <taxon>Bacteroidota</taxon>
        <taxon>Chitinophagia</taxon>
        <taxon>Chitinophagales</taxon>
        <taxon>Chitinophagaceae</taxon>
        <taxon>Chitinophaga</taxon>
    </lineage>
</organism>
<protein>
    <submittedName>
        <fullName evidence="1">Uncharacterized protein</fullName>
    </submittedName>
</protein>
<dbReference type="Proteomes" id="UP000812961">
    <property type="component" value="Unassembled WGS sequence"/>
</dbReference>
<keyword evidence="2" id="KW-1185">Reference proteome</keyword>